<sequence length="329" mass="37259">MREKVYVITPHLLHSSDPENVINARQLPLLQELLLQHTVVDYLCWFYTPMALPLTTLLQPALVVYDCMDELSAFKFAPPALKQLEQQLMRRADIVFTGGYSLYEAKKARHLNIHPFPSSIDKLHFKKARTADTEPADQASIPHPRLGFYGVLDERFDKELVNAIAIARPEWQLVIIGPVVKIDTDSLPRQKNIHYLGAKPYSELPAYLSGWDVAMIVFALNESTRFISPTKTPEYLAAGKPVISTAIQDVINPYEKLGLVDIAHTPEEFVILAAARLSAKDQHSRLLKTDAFLADTSWDITVSDMQLHIKKAMYKKIPFIQQPVKDVYA</sequence>
<reference evidence="1" key="1">
    <citation type="journal article" date="2014" name="Int. J. Syst. Evol. Microbiol.">
        <title>Complete genome sequence of Corynebacterium casei LMG S-19264T (=DSM 44701T), isolated from a smear-ripened cheese.</title>
        <authorList>
            <consortium name="US DOE Joint Genome Institute (JGI-PGF)"/>
            <person name="Walter F."/>
            <person name="Albersmeier A."/>
            <person name="Kalinowski J."/>
            <person name="Ruckert C."/>
        </authorList>
    </citation>
    <scope>NUCLEOTIDE SEQUENCE</scope>
    <source>
        <strain evidence="1">CGMCC 1.15290</strain>
    </source>
</reference>
<protein>
    <submittedName>
        <fullName evidence="1">Glycosyl transferase</fullName>
    </submittedName>
</protein>
<gene>
    <name evidence="1" type="ORF">GCM10011379_36660</name>
</gene>
<name>A0A917MX99_9BACT</name>
<accession>A0A917MX99</accession>
<proteinExistence type="predicted"/>
<reference evidence="1" key="2">
    <citation type="submission" date="2020-09" db="EMBL/GenBank/DDBJ databases">
        <authorList>
            <person name="Sun Q."/>
            <person name="Zhou Y."/>
        </authorList>
    </citation>
    <scope>NUCLEOTIDE SEQUENCE</scope>
    <source>
        <strain evidence="1">CGMCC 1.15290</strain>
    </source>
</reference>
<organism evidence="1 2">
    <name type="scientific">Filimonas zeae</name>
    <dbReference type="NCBI Taxonomy" id="1737353"/>
    <lineage>
        <taxon>Bacteria</taxon>
        <taxon>Pseudomonadati</taxon>
        <taxon>Bacteroidota</taxon>
        <taxon>Chitinophagia</taxon>
        <taxon>Chitinophagales</taxon>
        <taxon>Chitinophagaceae</taxon>
        <taxon>Filimonas</taxon>
    </lineage>
</organism>
<evidence type="ECO:0000313" key="1">
    <source>
        <dbReference type="EMBL" id="GGH74245.1"/>
    </source>
</evidence>
<dbReference type="Proteomes" id="UP000627292">
    <property type="component" value="Unassembled WGS sequence"/>
</dbReference>
<keyword evidence="2" id="KW-1185">Reference proteome</keyword>
<comment type="caution">
    <text evidence="1">The sequence shown here is derived from an EMBL/GenBank/DDBJ whole genome shotgun (WGS) entry which is preliminary data.</text>
</comment>
<dbReference type="AlphaFoldDB" id="A0A917MX99"/>
<dbReference type="Pfam" id="PF13692">
    <property type="entry name" value="Glyco_trans_1_4"/>
    <property type="match status" value="1"/>
</dbReference>
<evidence type="ECO:0000313" key="2">
    <source>
        <dbReference type="Proteomes" id="UP000627292"/>
    </source>
</evidence>
<dbReference type="SUPFAM" id="SSF53756">
    <property type="entry name" value="UDP-Glycosyltransferase/glycogen phosphorylase"/>
    <property type="match status" value="1"/>
</dbReference>
<dbReference type="EMBL" id="BMIB01000003">
    <property type="protein sequence ID" value="GGH74245.1"/>
    <property type="molecule type" value="Genomic_DNA"/>
</dbReference>
<dbReference type="GO" id="GO:0016740">
    <property type="term" value="F:transferase activity"/>
    <property type="evidence" value="ECO:0007669"/>
    <property type="project" value="UniProtKB-KW"/>
</dbReference>
<dbReference type="Gene3D" id="3.40.50.2000">
    <property type="entry name" value="Glycogen Phosphorylase B"/>
    <property type="match status" value="1"/>
</dbReference>
<keyword evidence="1" id="KW-0808">Transferase</keyword>